<dbReference type="OrthoDB" id="2041081at2"/>
<accession>A0A271LH16</accession>
<comment type="caution">
    <text evidence="1">The sequence shown here is derived from an EMBL/GenBank/DDBJ whole genome shotgun (WGS) entry which is preliminary data.</text>
</comment>
<name>A0A271LH16_9HYPH</name>
<proteinExistence type="predicted"/>
<dbReference type="AlphaFoldDB" id="A0A271LH16"/>
<sequence length="667" mass="75783">MSNVNVKRLVDNIRSGTNIYTPLVELVVNAIQAIDEKAAGKGLVQIEVLRSGQADIIDRLEDVDGFVVKDNGVGFTKANRDSFDTLYTEQKIADGGKGFGRFTCLKYFNRVKVSSTFQNGSGFQDRSFRMGLDKDIIVDEKVAESTAKETGTVIEISGIKSVKFPDKRLETISRVVVERLLPYFVDKDCACPSVVIREAKDASGTLSLNDYLGKDSSQIVEMKVENGTFSLKANDEEKTFHVRVFKFYSPRVAKSKVSLVAHRREVTDNPLQSQIPEFGEEFYEPGPDGDVSKGRNFVIKAYVFGDYLNDNVSLERGEFRFQTDADLLNGISQNDIEQKAAEIARSAVGSEIAERKRRKEARIADYVSSDAPWHRTLANKIDFTALPMRPSNQDIELHLQKKKYEKEIATRSQVAAVLKSDNPSELSEKITQLMESISETSKNDLIHYVSMRKCVLDLFSKSLEIDGDGKHKSEGDVHDIIMRRKKDSEDLDYDAHNLWILDERLNFSSYVSSDKPLNKANSDRTDITVFNRRVAFRGENEASNAITIFEFKKPQRDNFADPSSKEDPVQQIVRYVNQIREGKFKTPSGRDILVNDTTPFYGYVVCDLTAKVRKWLHTEKEFTPMPDGMGWFRWFGNNNLYMEVISWTKLLRDAEMRNKIFFSKLGL</sequence>
<reference evidence="1 2" key="1">
    <citation type="submission" date="2017-08" db="EMBL/GenBank/DDBJ databases">
        <title>Mesorhizobium wenxinae sp. nov., a novel rhizobial species isolated from root nodules of chickpea (Cicer arietinum L.).</title>
        <authorList>
            <person name="Zhang J."/>
        </authorList>
    </citation>
    <scope>NUCLEOTIDE SEQUENCE [LARGE SCALE GENOMIC DNA]</scope>
    <source>
        <strain evidence="1 2">SDW018</strain>
    </source>
</reference>
<dbReference type="InterPro" id="IPR036890">
    <property type="entry name" value="HATPase_C_sf"/>
</dbReference>
<evidence type="ECO:0000313" key="1">
    <source>
        <dbReference type="EMBL" id="PAQ06586.1"/>
    </source>
</evidence>
<dbReference type="EMBL" id="NPKJ01000066">
    <property type="protein sequence ID" value="PAQ06586.1"/>
    <property type="molecule type" value="Genomic_DNA"/>
</dbReference>
<keyword evidence="2" id="KW-1185">Reference proteome</keyword>
<dbReference type="Proteomes" id="UP000216442">
    <property type="component" value="Unassembled WGS sequence"/>
</dbReference>
<evidence type="ECO:0000313" key="2">
    <source>
        <dbReference type="Proteomes" id="UP000216442"/>
    </source>
</evidence>
<protein>
    <submittedName>
        <fullName evidence="1">ATPase</fullName>
    </submittedName>
</protein>
<organism evidence="1 2">
    <name type="scientific">Mesorhizobium temperatum</name>
    <dbReference type="NCBI Taxonomy" id="241416"/>
    <lineage>
        <taxon>Bacteria</taxon>
        <taxon>Pseudomonadati</taxon>
        <taxon>Pseudomonadota</taxon>
        <taxon>Alphaproteobacteria</taxon>
        <taxon>Hyphomicrobiales</taxon>
        <taxon>Phyllobacteriaceae</taxon>
        <taxon>Mesorhizobium</taxon>
    </lineage>
</organism>
<gene>
    <name evidence="1" type="ORF">CIT26_26045</name>
</gene>
<dbReference type="RefSeq" id="WP_095495237.1">
    <property type="nucleotide sequence ID" value="NZ_NPKJ01000066.1"/>
</dbReference>
<dbReference type="SUPFAM" id="SSF55874">
    <property type="entry name" value="ATPase domain of HSP90 chaperone/DNA topoisomerase II/histidine kinase"/>
    <property type="match status" value="1"/>
</dbReference>
<dbReference type="Gene3D" id="3.30.565.10">
    <property type="entry name" value="Histidine kinase-like ATPase, C-terminal domain"/>
    <property type="match status" value="1"/>
</dbReference>